<dbReference type="GO" id="GO:0016787">
    <property type="term" value="F:hydrolase activity"/>
    <property type="evidence" value="ECO:0007669"/>
    <property type="project" value="UniProtKB-KW"/>
</dbReference>
<dbReference type="SUPFAM" id="SSF56784">
    <property type="entry name" value="HAD-like"/>
    <property type="match status" value="1"/>
</dbReference>
<keyword evidence="1" id="KW-0378">Hydrolase</keyword>
<dbReference type="Proteomes" id="UP000632858">
    <property type="component" value="Unassembled WGS sequence"/>
</dbReference>
<reference evidence="1" key="2">
    <citation type="submission" date="2020-09" db="EMBL/GenBank/DDBJ databases">
        <authorList>
            <person name="Sun Q."/>
            <person name="Zhou Y."/>
        </authorList>
    </citation>
    <scope>NUCLEOTIDE SEQUENCE</scope>
    <source>
        <strain evidence="1">CGMCC 1.12726</strain>
    </source>
</reference>
<evidence type="ECO:0000313" key="2">
    <source>
        <dbReference type="Proteomes" id="UP000632858"/>
    </source>
</evidence>
<reference evidence="1" key="1">
    <citation type="journal article" date="2014" name="Int. J. Syst. Evol. Microbiol.">
        <title>Complete genome sequence of Corynebacterium casei LMG S-19264T (=DSM 44701T), isolated from a smear-ripened cheese.</title>
        <authorList>
            <consortium name="US DOE Joint Genome Institute (JGI-PGF)"/>
            <person name="Walter F."/>
            <person name="Albersmeier A."/>
            <person name="Kalinowski J."/>
            <person name="Ruckert C."/>
        </authorList>
    </citation>
    <scope>NUCLEOTIDE SEQUENCE</scope>
    <source>
        <strain evidence="1">CGMCC 1.12726</strain>
    </source>
</reference>
<dbReference type="AlphaFoldDB" id="A0A917FQS3"/>
<keyword evidence="2" id="KW-1185">Reference proteome</keyword>
<dbReference type="NCBIfam" id="TIGR01549">
    <property type="entry name" value="HAD-SF-IA-v1"/>
    <property type="match status" value="1"/>
</dbReference>
<evidence type="ECO:0000313" key="1">
    <source>
        <dbReference type="EMBL" id="GGF98145.1"/>
    </source>
</evidence>
<proteinExistence type="predicted"/>
<dbReference type="InterPro" id="IPR023214">
    <property type="entry name" value="HAD_sf"/>
</dbReference>
<dbReference type="EMBL" id="BMFO01000005">
    <property type="protein sequence ID" value="GGF98145.1"/>
    <property type="molecule type" value="Genomic_DNA"/>
</dbReference>
<dbReference type="PANTHER" id="PTHR43611:SF3">
    <property type="entry name" value="FLAVIN MONONUCLEOTIDE HYDROLASE 1, CHLOROPLATIC"/>
    <property type="match status" value="1"/>
</dbReference>
<sequence>MTAPKLLLLDLDHVLVDYSRERRCRALAASAGASPEAIERAVFGSGLEKRSERGEFGLDDYMDRLRSDWGLDIPGQDFIAARRTATRARPGMLRICQALAGQVQLGIFSNNGHWLHQHAERIVPELMPLFRTRLVCSGSIGLRKPDPAAFLLCLERLGFSAAATLYVDDKVANAEGARQAGLDAFVFESETQFVQQLRLRALDPGECHAL</sequence>
<accession>A0A917FQS3</accession>
<dbReference type="InterPro" id="IPR006439">
    <property type="entry name" value="HAD-SF_hydro_IA"/>
</dbReference>
<gene>
    <name evidence="1" type="ORF">GCM10010960_19750</name>
</gene>
<dbReference type="InterPro" id="IPR036412">
    <property type="entry name" value="HAD-like_sf"/>
</dbReference>
<dbReference type="SFLD" id="SFLDG01129">
    <property type="entry name" value="C1.5:_HAD__Beta-PGM__Phosphata"/>
    <property type="match status" value="1"/>
</dbReference>
<dbReference type="Pfam" id="PF00702">
    <property type="entry name" value="Hydrolase"/>
    <property type="match status" value="1"/>
</dbReference>
<dbReference type="NCBIfam" id="TIGR01509">
    <property type="entry name" value="HAD-SF-IA-v3"/>
    <property type="match status" value="1"/>
</dbReference>
<dbReference type="SFLD" id="SFLDS00003">
    <property type="entry name" value="Haloacid_Dehalogenase"/>
    <property type="match status" value="1"/>
</dbReference>
<dbReference type="Gene3D" id="3.40.50.1000">
    <property type="entry name" value="HAD superfamily/HAD-like"/>
    <property type="match status" value="1"/>
</dbReference>
<dbReference type="RefSeq" id="WP_188450243.1">
    <property type="nucleotide sequence ID" value="NZ_BMFO01000005.1"/>
</dbReference>
<name>A0A917FQS3_9GAMM</name>
<comment type="caution">
    <text evidence="1">The sequence shown here is derived from an EMBL/GenBank/DDBJ whole genome shotgun (WGS) entry which is preliminary data.</text>
</comment>
<dbReference type="PANTHER" id="PTHR43611">
    <property type="entry name" value="ALPHA-D-GLUCOSE 1-PHOSPHATE PHOSPHATASE"/>
    <property type="match status" value="1"/>
</dbReference>
<organism evidence="1 2">
    <name type="scientific">Arenimonas maotaiensis</name>
    <dbReference type="NCBI Taxonomy" id="1446479"/>
    <lineage>
        <taxon>Bacteria</taxon>
        <taxon>Pseudomonadati</taxon>
        <taxon>Pseudomonadota</taxon>
        <taxon>Gammaproteobacteria</taxon>
        <taxon>Lysobacterales</taxon>
        <taxon>Lysobacteraceae</taxon>
        <taxon>Arenimonas</taxon>
    </lineage>
</organism>
<protein>
    <submittedName>
        <fullName evidence="1">Hydrolase</fullName>
    </submittedName>
</protein>